<name>A0ABV7WQ26_9GAMM</name>
<reference evidence="2" key="1">
    <citation type="journal article" date="2019" name="Int. J. Syst. Evol. Microbiol.">
        <title>The Global Catalogue of Microorganisms (GCM) 10K type strain sequencing project: providing services to taxonomists for standard genome sequencing and annotation.</title>
        <authorList>
            <consortium name="The Broad Institute Genomics Platform"/>
            <consortium name="The Broad Institute Genome Sequencing Center for Infectious Disease"/>
            <person name="Wu L."/>
            <person name="Ma J."/>
        </authorList>
    </citation>
    <scope>NUCLEOTIDE SEQUENCE [LARGE SCALE GENOMIC DNA]</scope>
    <source>
        <strain evidence="2">CECT 8288</strain>
    </source>
</reference>
<dbReference type="RefSeq" id="WP_290280370.1">
    <property type="nucleotide sequence ID" value="NZ_JAUFQI010000001.1"/>
</dbReference>
<dbReference type="Pfam" id="PF04463">
    <property type="entry name" value="2-thiour_desulf"/>
    <property type="match status" value="1"/>
</dbReference>
<evidence type="ECO:0000313" key="1">
    <source>
        <dbReference type="EMBL" id="MFC3700934.1"/>
    </source>
</evidence>
<dbReference type="EMBL" id="JBHRYN010000007">
    <property type="protein sequence ID" value="MFC3700934.1"/>
    <property type="molecule type" value="Genomic_DNA"/>
</dbReference>
<proteinExistence type="predicted"/>
<dbReference type="PANTHER" id="PTHR30087">
    <property type="entry name" value="INNER MEMBRANE PROTEIN"/>
    <property type="match status" value="1"/>
</dbReference>
<comment type="caution">
    <text evidence="1">The sequence shown here is derived from an EMBL/GenBank/DDBJ whole genome shotgun (WGS) entry which is preliminary data.</text>
</comment>
<protein>
    <submittedName>
        <fullName evidence="1">DUF523 domain-containing protein</fullName>
    </submittedName>
</protein>
<dbReference type="PANTHER" id="PTHR30087:SF1">
    <property type="entry name" value="HYPOTHETICAL CYTOSOLIC PROTEIN"/>
    <property type="match status" value="1"/>
</dbReference>
<keyword evidence="2" id="KW-1185">Reference proteome</keyword>
<organism evidence="1 2">
    <name type="scientific">Reinekea marina</name>
    <dbReference type="NCBI Taxonomy" id="1310421"/>
    <lineage>
        <taxon>Bacteria</taxon>
        <taxon>Pseudomonadati</taxon>
        <taxon>Pseudomonadota</taxon>
        <taxon>Gammaproteobacteria</taxon>
        <taxon>Oceanospirillales</taxon>
        <taxon>Saccharospirillaceae</taxon>
        <taxon>Reinekea</taxon>
    </lineage>
</organism>
<evidence type="ECO:0000313" key="2">
    <source>
        <dbReference type="Proteomes" id="UP001595710"/>
    </source>
</evidence>
<sequence length="166" mass="17859">MPQDKILVSACLLGNPVRYNGKSLTLQSDILLHWQQQGRVVSVCPEVGGGMSTPRQPAEIKNGSGEDVWQGKAIVVNNDGEEVTSAFTTGAQLALRLCQQHQIKVAVLTEDSPSCGSQMIYDGTFTSQKTAGKGVTAALLEQHGVLVFNQYNLEQAEQALTLMETV</sequence>
<dbReference type="Proteomes" id="UP001595710">
    <property type="component" value="Unassembled WGS sequence"/>
</dbReference>
<gene>
    <name evidence="1" type="ORF">ACFOND_04705</name>
</gene>
<accession>A0ABV7WQ26</accession>
<dbReference type="InterPro" id="IPR007553">
    <property type="entry name" value="2-thiour_desulf"/>
</dbReference>